<dbReference type="PANTHER" id="PTHR42748:SF7">
    <property type="entry name" value="NMRA LIKE REDOX SENSOR 1-RELATED"/>
    <property type="match status" value="1"/>
</dbReference>
<comment type="similarity">
    <text evidence="1">Belongs to the NmrA-type oxidoreductase family.</text>
</comment>
<dbReference type="InterPro" id="IPR008030">
    <property type="entry name" value="NmrA-like"/>
</dbReference>
<evidence type="ECO:0000256" key="2">
    <source>
        <dbReference type="ARBA" id="ARBA00022857"/>
    </source>
</evidence>
<dbReference type="OrthoDB" id="419598at2759"/>
<dbReference type="EMBL" id="KV425897">
    <property type="protein sequence ID" value="KZW00989.1"/>
    <property type="molecule type" value="Genomic_DNA"/>
</dbReference>
<dbReference type="STRING" id="1314781.A0A165NNE6"/>
<dbReference type="Gene3D" id="3.40.50.720">
    <property type="entry name" value="NAD(P)-binding Rossmann-like Domain"/>
    <property type="match status" value="1"/>
</dbReference>
<dbReference type="Proteomes" id="UP000077266">
    <property type="component" value="Unassembled WGS sequence"/>
</dbReference>
<organism evidence="4 5">
    <name type="scientific">Exidia glandulosa HHB12029</name>
    <dbReference type="NCBI Taxonomy" id="1314781"/>
    <lineage>
        <taxon>Eukaryota</taxon>
        <taxon>Fungi</taxon>
        <taxon>Dikarya</taxon>
        <taxon>Basidiomycota</taxon>
        <taxon>Agaricomycotina</taxon>
        <taxon>Agaricomycetes</taxon>
        <taxon>Auriculariales</taxon>
        <taxon>Exidiaceae</taxon>
        <taxon>Exidia</taxon>
    </lineage>
</organism>
<protein>
    <submittedName>
        <fullName evidence="4">NAD(P)-binding protein</fullName>
    </submittedName>
</protein>
<dbReference type="SUPFAM" id="SSF51735">
    <property type="entry name" value="NAD(P)-binding Rossmann-fold domains"/>
    <property type="match status" value="1"/>
</dbReference>
<feature type="domain" description="NmrA-like" evidence="3">
    <location>
        <begin position="60"/>
        <end position="248"/>
    </location>
</feature>
<dbReference type="PANTHER" id="PTHR42748">
    <property type="entry name" value="NITROGEN METABOLITE REPRESSION PROTEIN NMRA FAMILY MEMBER"/>
    <property type="match status" value="1"/>
</dbReference>
<dbReference type="InterPro" id="IPR036291">
    <property type="entry name" value="NAD(P)-bd_dom_sf"/>
</dbReference>
<dbReference type="AlphaFoldDB" id="A0A165NNE6"/>
<keyword evidence="5" id="KW-1185">Reference proteome</keyword>
<dbReference type="Pfam" id="PF05368">
    <property type="entry name" value="NmrA"/>
    <property type="match status" value="1"/>
</dbReference>
<accession>A0A165NNE6</accession>
<gene>
    <name evidence="4" type="ORF">EXIGLDRAFT_666813</name>
</gene>
<proteinExistence type="inferred from homology"/>
<dbReference type="InterPro" id="IPR051164">
    <property type="entry name" value="NmrA-like_oxidored"/>
</dbReference>
<dbReference type="InParanoid" id="A0A165NNE6"/>
<sequence length="306" mass="33648">MSQANGKILLTLPRSKQLRPLIPLILANLPGASLRLAVSGSGEDFTRKTDDLLASIPTDQRSRVECVECDLTNFAQVKAAVAGATVVIHNGPGMHPLESEMGLNAVTASSEPGSSVKHFIFCSVIHPLRVKMTNHAAKLPVEERLIESGLGYTILRPTHVMQNLNLKAILETHKISIPYDPTILHGFVDLSDLQEVIMSVLQNPEKHNRATYELVGTNGSYDDAVVGAFATVTGDKFEVQKVAADDEKLKAMGMATPYQREACRRMLFYYTFRGLPGNSNVLRMLLGREPTDWVAFLQRELPKVSK</sequence>
<evidence type="ECO:0000259" key="3">
    <source>
        <dbReference type="Pfam" id="PF05368"/>
    </source>
</evidence>
<evidence type="ECO:0000256" key="1">
    <source>
        <dbReference type="ARBA" id="ARBA00006328"/>
    </source>
</evidence>
<evidence type="ECO:0000313" key="5">
    <source>
        <dbReference type="Proteomes" id="UP000077266"/>
    </source>
</evidence>
<evidence type="ECO:0000313" key="4">
    <source>
        <dbReference type="EMBL" id="KZW00989.1"/>
    </source>
</evidence>
<name>A0A165NNE6_EXIGL</name>
<keyword evidence="2" id="KW-0521">NADP</keyword>
<reference evidence="4 5" key="1">
    <citation type="journal article" date="2016" name="Mol. Biol. Evol.">
        <title>Comparative Genomics of Early-Diverging Mushroom-Forming Fungi Provides Insights into the Origins of Lignocellulose Decay Capabilities.</title>
        <authorList>
            <person name="Nagy L.G."/>
            <person name="Riley R."/>
            <person name="Tritt A."/>
            <person name="Adam C."/>
            <person name="Daum C."/>
            <person name="Floudas D."/>
            <person name="Sun H."/>
            <person name="Yadav J.S."/>
            <person name="Pangilinan J."/>
            <person name="Larsson K.H."/>
            <person name="Matsuura K."/>
            <person name="Barry K."/>
            <person name="Labutti K."/>
            <person name="Kuo R."/>
            <person name="Ohm R.A."/>
            <person name="Bhattacharya S.S."/>
            <person name="Shirouzu T."/>
            <person name="Yoshinaga Y."/>
            <person name="Martin F.M."/>
            <person name="Grigoriev I.V."/>
            <person name="Hibbett D.S."/>
        </authorList>
    </citation>
    <scope>NUCLEOTIDE SEQUENCE [LARGE SCALE GENOMIC DNA]</scope>
    <source>
        <strain evidence="4 5">HHB12029</strain>
    </source>
</reference>